<evidence type="ECO:0000313" key="1">
    <source>
        <dbReference type="EMBL" id="KAG9469692.1"/>
    </source>
</evidence>
<keyword evidence="2" id="KW-1185">Reference proteome</keyword>
<evidence type="ECO:0000313" key="2">
    <source>
        <dbReference type="Proteomes" id="UP000770717"/>
    </source>
</evidence>
<name>A0A8J6EI51_ELECQ</name>
<accession>A0A8J6EI51</accession>
<comment type="caution">
    <text evidence="1">The sequence shown here is derived from an EMBL/GenBank/DDBJ whole genome shotgun (WGS) entry which is preliminary data.</text>
</comment>
<sequence>MGALHLTAARRKQAGLQEVPSLSALQEQRVEVLQHQGPGENPKDGEISGHLLTATLLPQYLVTLRSPDTMRQAEPP</sequence>
<gene>
    <name evidence="1" type="ORF">GDO78_019893</name>
</gene>
<organism evidence="1 2">
    <name type="scientific">Eleutherodactylus coqui</name>
    <name type="common">Puerto Rican coqui</name>
    <dbReference type="NCBI Taxonomy" id="57060"/>
    <lineage>
        <taxon>Eukaryota</taxon>
        <taxon>Metazoa</taxon>
        <taxon>Chordata</taxon>
        <taxon>Craniata</taxon>
        <taxon>Vertebrata</taxon>
        <taxon>Euteleostomi</taxon>
        <taxon>Amphibia</taxon>
        <taxon>Batrachia</taxon>
        <taxon>Anura</taxon>
        <taxon>Neobatrachia</taxon>
        <taxon>Hyloidea</taxon>
        <taxon>Eleutherodactylidae</taxon>
        <taxon>Eleutherodactylinae</taxon>
        <taxon>Eleutherodactylus</taxon>
        <taxon>Eleutherodactylus</taxon>
    </lineage>
</organism>
<dbReference type="EMBL" id="WNTK01000450">
    <property type="protein sequence ID" value="KAG9469692.1"/>
    <property type="molecule type" value="Genomic_DNA"/>
</dbReference>
<protein>
    <submittedName>
        <fullName evidence="1">Uncharacterized protein</fullName>
    </submittedName>
</protein>
<dbReference type="AlphaFoldDB" id="A0A8J6EI51"/>
<reference evidence="1" key="1">
    <citation type="thesis" date="2020" institute="ProQuest LLC" country="789 East Eisenhower Parkway, Ann Arbor, MI, USA">
        <title>Comparative Genomics and Chromosome Evolution.</title>
        <authorList>
            <person name="Mudd A.B."/>
        </authorList>
    </citation>
    <scope>NUCLEOTIDE SEQUENCE</scope>
    <source>
        <strain evidence="1">HN-11 Male</strain>
        <tissue evidence="1">Kidney and liver</tissue>
    </source>
</reference>
<dbReference type="Proteomes" id="UP000770717">
    <property type="component" value="Unassembled WGS sequence"/>
</dbReference>
<proteinExistence type="predicted"/>